<keyword evidence="3" id="KW-0804">Transcription</keyword>
<protein>
    <submittedName>
        <fullName evidence="6">DNA-binding transcriptional regulator, AcrR family</fullName>
    </submittedName>
</protein>
<proteinExistence type="predicted"/>
<feature type="DNA-binding region" description="H-T-H motif" evidence="4">
    <location>
        <begin position="46"/>
        <end position="65"/>
    </location>
</feature>
<evidence type="ECO:0000313" key="6">
    <source>
        <dbReference type="EMBL" id="SFR72978.1"/>
    </source>
</evidence>
<dbReference type="PANTHER" id="PTHR30055">
    <property type="entry name" value="HTH-TYPE TRANSCRIPTIONAL REGULATOR RUTR"/>
    <property type="match status" value="1"/>
</dbReference>
<keyword evidence="1" id="KW-0805">Transcription regulation</keyword>
<dbReference type="Proteomes" id="UP000198877">
    <property type="component" value="Unassembled WGS sequence"/>
</dbReference>
<dbReference type="InterPro" id="IPR025996">
    <property type="entry name" value="MT1864/Rv1816-like_C"/>
</dbReference>
<dbReference type="InterPro" id="IPR050109">
    <property type="entry name" value="HTH-type_TetR-like_transc_reg"/>
</dbReference>
<accession>A0A1I6J221</accession>
<dbReference type="InterPro" id="IPR009057">
    <property type="entry name" value="Homeodomain-like_sf"/>
</dbReference>
<dbReference type="AlphaFoldDB" id="A0A1I6J221"/>
<dbReference type="GO" id="GO:0000976">
    <property type="term" value="F:transcription cis-regulatory region binding"/>
    <property type="evidence" value="ECO:0007669"/>
    <property type="project" value="TreeGrafter"/>
</dbReference>
<organism evidence="6 7">
    <name type="scientific">Microbacterium azadirachtae</name>
    <dbReference type="NCBI Taxonomy" id="582680"/>
    <lineage>
        <taxon>Bacteria</taxon>
        <taxon>Bacillati</taxon>
        <taxon>Actinomycetota</taxon>
        <taxon>Actinomycetes</taxon>
        <taxon>Micrococcales</taxon>
        <taxon>Microbacteriaceae</taxon>
        <taxon>Microbacterium</taxon>
    </lineage>
</organism>
<evidence type="ECO:0000256" key="2">
    <source>
        <dbReference type="ARBA" id="ARBA00023125"/>
    </source>
</evidence>
<dbReference type="GO" id="GO:0003700">
    <property type="term" value="F:DNA-binding transcription factor activity"/>
    <property type="evidence" value="ECO:0007669"/>
    <property type="project" value="TreeGrafter"/>
</dbReference>
<dbReference type="Pfam" id="PF13305">
    <property type="entry name" value="TetR_C_33"/>
    <property type="match status" value="1"/>
</dbReference>
<dbReference type="Gene3D" id="1.10.357.10">
    <property type="entry name" value="Tetracycline Repressor, domain 2"/>
    <property type="match status" value="1"/>
</dbReference>
<evidence type="ECO:0000259" key="5">
    <source>
        <dbReference type="PROSITE" id="PS50977"/>
    </source>
</evidence>
<name>A0A1I6J221_9MICO</name>
<reference evidence="7" key="1">
    <citation type="submission" date="2016-10" db="EMBL/GenBank/DDBJ databases">
        <authorList>
            <person name="Varghese N."/>
            <person name="Submissions S."/>
        </authorList>
    </citation>
    <scope>NUCLEOTIDE SEQUENCE [LARGE SCALE GENOMIC DNA]</scope>
    <source>
        <strain evidence="7">CL127</strain>
    </source>
</reference>
<dbReference type="SUPFAM" id="SSF48498">
    <property type="entry name" value="Tetracyclin repressor-like, C-terminal domain"/>
    <property type="match status" value="1"/>
</dbReference>
<evidence type="ECO:0000313" key="7">
    <source>
        <dbReference type="Proteomes" id="UP000198877"/>
    </source>
</evidence>
<gene>
    <name evidence="6" type="ORF">SAMN04488591_3237</name>
</gene>
<dbReference type="Pfam" id="PF00440">
    <property type="entry name" value="TetR_N"/>
    <property type="match status" value="1"/>
</dbReference>
<dbReference type="InterPro" id="IPR001647">
    <property type="entry name" value="HTH_TetR"/>
</dbReference>
<evidence type="ECO:0000256" key="1">
    <source>
        <dbReference type="ARBA" id="ARBA00023015"/>
    </source>
</evidence>
<dbReference type="EMBL" id="FOYR01000004">
    <property type="protein sequence ID" value="SFR72978.1"/>
    <property type="molecule type" value="Genomic_DNA"/>
</dbReference>
<feature type="domain" description="HTH tetR-type" evidence="5">
    <location>
        <begin position="25"/>
        <end position="83"/>
    </location>
</feature>
<evidence type="ECO:0000256" key="4">
    <source>
        <dbReference type="PROSITE-ProRule" id="PRU00335"/>
    </source>
</evidence>
<evidence type="ECO:0000256" key="3">
    <source>
        <dbReference type="ARBA" id="ARBA00023163"/>
    </source>
</evidence>
<dbReference type="SUPFAM" id="SSF46689">
    <property type="entry name" value="Homeodomain-like"/>
    <property type="match status" value="1"/>
</dbReference>
<keyword evidence="2 4" id="KW-0238">DNA-binding</keyword>
<dbReference type="PROSITE" id="PS50977">
    <property type="entry name" value="HTH_TETR_2"/>
    <property type="match status" value="1"/>
</dbReference>
<dbReference type="PANTHER" id="PTHR30055:SF220">
    <property type="entry name" value="TETR-FAMILY REGULATORY PROTEIN"/>
    <property type="match status" value="1"/>
</dbReference>
<sequence length="212" mass="22427">MLSPHTSSYERKCSVSTSEKSYHHGDLRAALLKAAIELLESGEPFSMRAVARRAGVSQTAPYRHFADRKALDGAVAVQGFQDLTADLAAALAGAPDGAGPVARLGNLGVTYVLFALKRPTEFRIMFGNECDDADAERVLAAQGLHAVLDDVLAEMFPSADVSHLSLAFWGMAHGLAFLHLDGKLRPEDLGEVEGRVRAAAAAVLTMNGTPGA</sequence>
<dbReference type="InterPro" id="IPR036271">
    <property type="entry name" value="Tet_transcr_reg_TetR-rel_C_sf"/>
</dbReference>